<dbReference type="InParanoid" id="A0A369JV22"/>
<name>A0A369JV22_HYPMA</name>
<feature type="chain" id="PRO_5016901937" description="Secreted protein" evidence="1">
    <location>
        <begin position="22"/>
        <end position="79"/>
    </location>
</feature>
<accession>A0A369JV22</accession>
<organism evidence="2 3">
    <name type="scientific">Hypsizygus marmoreus</name>
    <name type="common">White beech mushroom</name>
    <name type="synonym">Agaricus marmoreus</name>
    <dbReference type="NCBI Taxonomy" id="39966"/>
    <lineage>
        <taxon>Eukaryota</taxon>
        <taxon>Fungi</taxon>
        <taxon>Dikarya</taxon>
        <taxon>Basidiomycota</taxon>
        <taxon>Agaricomycotina</taxon>
        <taxon>Agaricomycetes</taxon>
        <taxon>Agaricomycetidae</taxon>
        <taxon>Agaricales</taxon>
        <taxon>Tricholomatineae</taxon>
        <taxon>Lyophyllaceae</taxon>
        <taxon>Hypsizygus</taxon>
    </lineage>
</organism>
<dbReference type="Proteomes" id="UP000076154">
    <property type="component" value="Unassembled WGS sequence"/>
</dbReference>
<evidence type="ECO:0000313" key="2">
    <source>
        <dbReference type="EMBL" id="RDB25060.1"/>
    </source>
</evidence>
<protein>
    <recommendedName>
        <fullName evidence="4">Secreted protein</fullName>
    </recommendedName>
</protein>
<evidence type="ECO:0000313" key="3">
    <source>
        <dbReference type="Proteomes" id="UP000076154"/>
    </source>
</evidence>
<proteinExistence type="predicted"/>
<evidence type="ECO:0000256" key="1">
    <source>
        <dbReference type="SAM" id="SignalP"/>
    </source>
</evidence>
<dbReference type="EMBL" id="LUEZ02000041">
    <property type="protein sequence ID" value="RDB25060.1"/>
    <property type="molecule type" value="Genomic_DNA"/>
</dbReference>
<dbReference type="AlphaFoldDB" id="A0A369JV22"/>
<reference evidence="2" key="1">
    <citation type="submission" date="2018-04" db="EMBL/GenBank/DDBJ databases">
        <title>Whole genome sequencing of Hypsizygus marmoreus.</title>
        <authorList>
            <person name="Choi I.-G."/>
            <person name="Min B."/>
            <person name="Kim J.-G."/>
            <person name="Kim S."/>
            <person name="Oh Y.-L."/>
            <person name="Kong W.-S."/>
            <person name="Park H."/>
            <person name="Jeong J."/>
            <person name="Song E.-S."/>
        </authorList>
    </citation>
    <scope>NUCLEOTIDE SEQUENCE [LARGE SCALE GENOMIC DNA]</scope>
    <source>
        <strain evidence="2">51987-8</strain>
    </source>
</reference>
<feature type="signal peptide" evidence="1">
    <location>
        <begin position="1"/>
        <end position="21"/>
    </location>
</feature>
<keyword evidence="1" id="KW-0732">Signal</keyword>
<gene>
    <name evidence="2" type="ORF">Hypma_008128</name>
</gene>
<comment type="caution">
    <text evidence="2">The sequence shown here is derived from an EMBL/GenBank/DDBJ whole genome shotgun (WGS) entry which is preliminary data.</text>
</comment>
<evidence type="ECO:0008006" key="4">
    <source>
        <dbReference type="Google" id="ProtNLM"/>
    </source>
</evidence>
<sequence length="79" mass="8855">MQYILCLWMTTLHEGSTTTCATIVNSYVLGNCSAGVSICTRMDYPERIWGTSLGSNASQDDYVMEGHHYHSLNVVFDEE</sequence>
<keyword evidence="3" id="KW-1185">Reference proteome</keyword>